<name>A0A7T6YZM7_9BACI</name>
<dbReference type="KEGG" id="scia:HUG15_00055"/>
<evidence type="ECO:0000313" key="1">
    <source>
        <dbReference type="EMBL" id="QQK74169.1"/>
    </source>
</evidence>
<keyword evidence="2" id="KW-1185">Reference proteome</keyword>
<reference evidence="1 2" key="1">
    <citation type="submission" date="2020-06" db="EMBL/GenBank/DDBJ databases">
        <title>Genomic analysis of Salicibibacter sp. NKC5-3.</title>
        <authorList>
            <person name="Oh Y.J."/>
        </authorList>
    </citation>
    <scope>NUCLEOTIDE SEQUENCE [LARGE SCALE GENOMIC DNA]</scope>
    <source>
        <strain evidence="1 2">NKC5-3</strain>
    </source>
</reference>
<dbReference type="EMBL" id="CP054705">
    <property type="protein sequence ID" value="QQK74169.1"/>
    <property type="molecule type" value="Genomic_DNA"/>
</dbReference>
<dbReference type="AlphaFoldDB" id="A0A7T6YZM7"/>
<sequence length="55" mass="6347">MAKVKVFSYTYNHAFRGAQGTKRYEISCPERFLYYSRAIGMLSKLQITQRGVAIP</sequence>
<gene>
    <name evidence="1" type="ORF">HUG15_00055</name>
</gene>
<dbReference type="Proteomes" id="UP000595823">
    <property type="component" value="Chromosome"/>
</dbReference>
<evidence type="ECO:0000313" key="2">
    <source>
        <dbReference type="Proteomes" id="UP000595823"/>
    </source>
</evidence>
<protein>
    <submittedName>
        <fullName evidence="1">Uncharacterized protein</fullName>
    </submittedName>
</protein>
<proteinExistence type="predicted"/>
<accession>A0A7T6YZM7</accession>
<organism evidence="1 2">
    <name type="scientific">Salicibibacter cibarius</name>
    <dbReference type="NCBI Taxonomy" id="2743000"/>
    <lineage>
        <taxon>Bacteria</taxon>
        <taxon>Bacillati</taxon>
        <taxon>Bacillota</taxon>
        <taxon>Bacilli</taxon>
        <taxon>Bacillales</taxon>
        <taxon>Bacillaceae</taxon>
        <taxon>Salicibibacter</taxon>
    </lineage>
</organism>